<evidence type="ECO:0000256" key="1">
    <source>
        <dbReference type="ARBA" id="ARBA00007661"/>
    </source>
</evidence>
<dbReference type="Pfam" id="PF00368">
    <property type="entry name" value="HMG-CoA_red"/>
    <property type="match status" value="1"/>
</dbReference>
<evidence type="ECO:0000256" key="3">
    <source>
        <dbReference type="SAM" id="MobiDB-lite"/>
    </source>
</evidence>
<dbReference type="InterPro" id="IPR009023">
    <property type="entry name" value="HMG_CoA_Rdtase_NAD(P)-bd_sf"/>
</dbReference>
<organism evidence="4 5">
    <name type="scientific">Candidatus Coxiella mudrowiae</name>
    <dbReference type="NCBI Taxonomy" id="2054173"/>
    <lineage>
        <taxon>Bacteria</taxon>
        <taxon>Pseudomonadati</taxon>
        <taxon>Pseudomonadota</taxon>
        <taxon>Gammaproteobacteria</taxon>
        <taxon>Legionellales</taxon>
        <taxon>Coxiellaceae</taxon>
        <taxon>Coxiella</taxon>
    </lineage>
</organism>
<dbReference type="PANTHER" id="PTHR10572">
    <property type="entry name" value="3-HYDROXY-3-METHYLGLUTARYL-COENZYME A REDUCTASE"/>
    <property type="match status" value="1"/>
</dbReference>
<dbReference type="Proteomes" id="UP000063965">
    <property type="component" value="Chromosome"/>
</dbReference>
<evidence type="ECO:0000313" key="4">
    <source>
        <dbReference type="EMBL" id="AKQ33369.1"/>
    </source>
</evidence>
<evidence type="ECO:0000256" key="2">
    <source>
        <dbReference type="ARBA" id="ARBA00023002"/>
    </source>
</evidence>
<dbReference type="EMBL" id="CP011126">
    <property type="protein sequence ID" value="AKQ33369.1"/>
    <property type="molecule type" value="Genomic_DNA"/>
</dbReference>
<gene>
    <name evidence="4" type="primary">hmgA</name>
    <name evidence="4" type="ORF">CleRT_04160</name>
</gene>
<dbReference type="Gene3D" id="3.90.770.10">
    <property type="entry name" value="3-hydroxy-3-methylglutaryl-coenzyme A Reductase, Chain A, domain 2"/>
    <property type="match status" value="1"/>
</dbReference>
<reference evidence="4 5" key="1">
    <citation type="journal article" date="2015" name="Genome Biol. Evol.">
        <title>Distinctive Genome Reduction Rates Revealed by Genomic Analyses of Two Coxiella-Like Endosymbionts in Ticks.</title>
        <authorList>
            <person name="Gottlieb Y."/>
            <person name="Lalzar I."/>
            <person name="Klasson L."/>
        </authorList>
    </citation>
    <scope>NUCLEOTIDE SEQUENCE [LARGE SCALE GENOMIC DNA]</scope>
    <source>
        <strain evidence="4 5">CRt</strain>
    </source>
</reference>
<comment type="similarity">
    <text evidence="1">Belongs to the HMG-CoA reductase family.</text>
</comment>
<dbReference type="PROSITE" id="PS50065">
    <property type="entry name" value="HMG_COA_REDUCTASE_4"/>
    <property type="match status" value="1"/>
</dbReference>
<sequence>MSSCFVYHAGMQETIPIPVKTIGPIKIIGSEVNTEVEVPLATFETPMWPSTNRGASVTRKSAGLQCTIFDDRMTRSILLEGEDAHSVMLVLNELNKNEAIAQVVSSTSRFCRNVSWHTQVVGNLLFLRLEATTGDASGHNMLTKAADAVISWLLENYPSLKYVSISGNICVDKKVSAINGLLGRGKYVIADMLIPHAVCQERLKTTPEALVNLHIKKNLMGSIVSGGLRTANAHFANLLYAIYLATGQDVANIVEGSQGFTHAKVCNGDLYFSVTLPNIIVGTVGNGKHHDFVKNHLRLLGCLDNSQPGQNARRLAIIVAATVWCGELSLLAAQTNPGELMRAHEKFERKENEANQPSRDHAPENS</sequence>
<protein>
    <submittedName>
        <fullName evidence="4">3-hydroxy-3-methylglutaryl-coenzyme A reductase</fullName>
    </submittedName>
</protein>
<dbReference type="InterPro" id="IPR002202">
    <property type="entry name" value="HMG_CoA_Rdtase"/>
</dbReference>
<keyword evidence="2" id="KW-0560">Oxidoreductase</keyword>
<dbReference type="SUPFAM" id="SSF55035">
    <property type="entry name" value="NAD-binding domain of HMG-CoA reductase"/>
    <property type="match status" value="1"/>
</dbReference>
<evidence type="ECO:0000313" key="5">
    <source>
        <dbReference type="Proteomes" id="UP000063965"/>
    </source>
</evidence>
<feature type="region of interest" description="Disordered" evidence="3">
    <location>
        <begin position="346"/>
        <end position="366"/>
    </location>
</feature>
<dbReference type="PANTHER" id="PTHR10572:SF24">
    <property type="entry name" value="3-HYDROXY-3-METHYLGLUTARYL-COENZYME A REDUCTASE"/>
    <property type="match status" value="1"/>
</dbReference>
<proteinExistence type="inferred from homology"/>
<accession>A0ABM5UTV2</accession>
<dbReference type="InterPro" id="IPR023074">
    <property type="entry name" value="HMG_CoA_Rdtase_cat_sf"/>
</dbReference>
<name>A0ABM5UTV2_9COXI</name>
<keyword evidence="5" id="KW-1185">Reference proteome</keyword>
<dbReference type="PRINTS" id="PR00071">
    <property type="entry name" value="HMGCOARDTASE"/>
</dbReference>
<dbReference type="Gene3D" id="3.30.70.420">
    <property type="entry name" value="Hydroxymethylglutaryl-CoA reductase, class I/II, NAD/NADP-binding domain"/>
    <property type="match status" value="1"/>
</dbReference>
<dbReference type="InterPro" id="IPR009029">
    <property type="entry name" value="HMG_CoA_Rdtase_sub-bd_dom_sf"/>
</dbReference>
<dbReference type="SUPFAM" id="SSF56542">
    <property type="entry name" value="Substrate-binding domain of HMG-CoA reductase"/>
    <property type="match status" value="1"/>
</dbReference>